<accession>A0ABP6ULA5</accession>
<keyword evidence="2" id="KW-1185">Reference proteome</keyword>
<gene>
    <name evidence="1" type="ORF">GCM10022416_61600</name>
</gene>
<name>A0ABP6ULA5_9ACTN</name>
<evidence type="ECO:0000313" key="1">
    <source>
        <dbReference type="EMBL" id="GAA3508004.1"/>
    </source>
</evidence>
<reference evidence="2" key="1">
    <citation type="journal article" date="2019" name="Int. J. Syst. Evol. Microbiol.">
        <title>The Global Catalogue of Microorganisms (GCM) 10K type strain sequencing project: providing services to taxonomists for standard genome sequencing and annotation.</title>
        <authorList>
            <consortium name="The Broad Institute Genomics Platform"/>
            <consortium name="The Broad Institute Genome Sequencing Center for Infectious Disease"/>
            <person name="Wu L."/>
            <person name="Ma J."/>
        </authorList>
    </citation>
    <scope>NUCLEOTIDE SEQUENCE [LARGE SCALE GENOMIC DNA]</scope>
    <source>
        <strain evidence="2">JCM 17316</strain>
    </source>
</reference>
<dbReference type="Proteomes" id="UP001500266">
    <property type="component" value="Unassembled WGS sequence"/>
</dbReference>
<proteinExistence type="predicted"/>
<organism evidence="1 2">
    <name type="scientific">Actinomadura keratinilytica</name>
    <dbReference type="NCBI Taxonomy" id="547461"/>
    <lineage>
        <taxon>Bacteria</taxon>
        <taxon>Bacillati</taxon>
        <taxon>Actinomycetota</taxon>
        <taxon>Actinomycetes</taxon>
        <taxon>Streptosporangiales</taxon>
        <taxon>Thermomonosporaceae</taxon>
        <taxon>Actinomadura</taxon>
    </lineage>
</organism>
<sequence>MVARIVDCPGKHPREPLTWYRLDELDPCRVLDASCWRCGPVSYELVSYGGAYAVRRTDRKPRAVFATPRVRRTQADEWWHALMLGAAT</sequence>
<protein>
    <submittedName>
        <fullName evidence="1">Uncharacterized protein</fullName>
    </submittedName>
</protein>
<comment type="caution">
    <text evidence="1">The sequence shown here is derived from an EMBL/GenBank/DDBJ whole genome shotgun (WGS) entry which is preliminary data.</text>
</comment>
<evidence type="ECO:0000313" key="2">
    <source>
        <dbReference type="Proteomes" id="UP001500266"/>
    </source>
</evidence>
<dbReference type="EMBL" id="BAABDO010000184">
    <property type="protein sequence ID" value="GAA3508004.1"/>
    <property type="molecule type" value="Genomic_DNA"/>
</dbReference>